<dbReference type="InterPro" id="IPR036397">
    <property type="entry name" value="RNaseH_sf"/>
</dbReference>
<dbReference type="GO" id="GO:0003676">
    <property type="term" value="F:nucleic acid binding"/>
    <property type="evidence" value="ECO:0007669"/>
    <property type="project" value="InterPro"/>
</dbReference>
<name>A0A0L7QWT3_9HYME</name>
<evidence type="ECO:0000256" key="1">
    <source>
        <dbReference type="SAM" id="MobiDB-lite"/>
    </source>
</evidence>
<organism evidence="2 3">
    <name type="scientific">Habropoda laboriosa</name>
    <dbReference type="NCBI Taxonomy" id="597456"/>
    <lineage>
        <taxon>Eukaryota</taxon>
        <taxon>Metazoa</taxon>
        <taxon>Ecdysozoa</taxon>
        <taxon>Arthropoda</taxon>
        <taxon>Hexapoda</taxon>
        <taxon>Insecta</taxon>
        <taxon>Pterygota</taxon>
        <taxon>Neoptera</taxon>
        <taxon>Endopterygota</taxon>
        <taxon>Hymenoptera</taxon>
        <taxon>Apocrita</taxon>
        <taxon>Aculeata</taxon>
        <taxon>Apoidea</taxon>
        <taxon>Anthophila</taxon>
        <taxon>Apidae</taxon>
        <taxon>Habropoda</taxon>
    </lineage>
</organism>
<feature type="non-terminal residue" evidence="2">
    <location>
        <position position="1"/>
    </location>
</feature>
<dbReference type="Proteomes" id="UP000053825">
    <property type="component" value="Unassembled WGS sequence"/>
</dbReference>
<evidence type="ECO:0000313" key="2">
    <source>
        <dbReference type="EMBL" id="KOC63026.1"/>
    </source>
</evidence>
<dbReference type="Gene3D" id="3.30.420.10">
    <property type="entry name" value="Ribonuclease H-like superfamily/Ribonuclease H"/>
    <property type="match status" value="1"/>
</dbReference>
<dbReference type="EMBL" id="KQ414709">
    <property type="protein sequence ID" value="KOC63026.1"/>
    <property type="molecule type" value="Genomic_DNA"/>
</dbReference>
<sequence>SKYNLIPHELSPKNLLNHFYVCVSPRARQIQEDFLHRLATTDEKWVLHRGVTRRRHWSKLGQRPSGTNKENLTIKRSKVV</sequence>
<evidence type="ECO:0000313" key="3">
    <source>
        <dbReference type="Proteomes" id="UP000053825"/>
    </source>
</evidence>
<protein>
    <recommendedName>
        <fullName evidence="4">Histone-lysine N-methyltransferase SETMAR</fullName>
    </recommendedName>
</protein>
<proteinExistence type="predicted"/>
<feature type="region of interest" description="Disordered" evidence="1">
    <location>
        <begin position="58"/>
        <end position="80"/>
    </location>
</feature>
<keyword evidence="3" id="KW-1185">Reference proteome</keyword>
<reference evidence="2 3" key="1">
    <citation type="submission" date="2015-07" db="EMBL/GenBank/DDBJ databases">
        <title>The genome of Habropoda laboriosa.</title>
        <authorList>
            <person name="Pan H."/>
            <person name="Kapheim K."/>
        </authorList>
    </citation>
    <scope>NUCLEOTIDE SEQUENCE [LARGE SCALE GENOMIC DNA]</scope>
    <source>
        <strain evidence="2">0110345459</strain>
    </source>
</reference>
<accession>A0A0L7QWT3</accession>
<gene>
    <name evidence="2" type="ORF">WH47_04449</name>
</gene>
<dbReference type="AlphaFoldDB" id="A0A0L7QWT3"/>
<evidence type="ECO:0008006" key="4">
    <source>
        <dbReference type="Google" id="ProtNLM"/>
    </source>
</evidence>